<evidence type="ECO:0000313" key="2">
    <source>
        <dbReference type="EMBL" id="ERK39253.1"/>
    </source>
</evidence>
<evidence type="ECO:0000313" key="3">
    <source>
        <dbReference type="Proteomes" id="UP000016648"/>
    </source>
</evidence>
<sequence length="91" mass="10402">MFFALAVDIADACVWPKIEGKADETKATFFMAVSGFRFLLALLLLFVYYLVSDRDGMVAFLLSFAPFYLAVLLHHALFFSRFRNTAKHLDK</sequence>
<keyword evidence="3" id="KW-1185">Reference proteome</keyword>
<feature type="transmembrane region" description="Helical" evidence="1">
    <location>
        <begin position="57"/>
        <end position="79"/>
    </location>
</feature>
<keyword evidence="1" id="KW-0812">Transmembrane</keyword>
<comment type="caution">
    <text evidence="2">The sequence shown here is derived from an EMBL/GenBank/DDBJ whole genome shotgun (WGS) entry which is preliminary data.</text>
</comment>
<reference evidence="2 3" key="1">
    <citation type="submission" date="2013-08" db="EMBL/GenBank/DDBJ databases">
        <authorList>
            <person name="Durkin A.S."/>
            <person name="Haft D.R."/>
            <person name="McCorrison J."/>
            <person name="Torralba M."/>
            <person name="Gillis M."/>
            <person name="Haft D.H."/>
            <person name="Methe B."/>
            <person name="Sutton G."/>
            <person name="Nelson K.E."/>
        </authorList>
    </citation>
    <scope>NUCLEOTIDE SEQUENCE [LARGE SCALE GENOMIC DNA]</scope>
    <source>
        <strain evidence="2 3">F0067</strain>
    </source>
</reference>
<keyword evidence="1" id="KW-1133">Transmembrane helix</keyword>
<dbReference type="EMBL" id="AWEY01000026">
    <property type="protein sequence ID" value="ERK39253.1"/>
    <property type="molecule type" value="Genomic_DNA"/>
</dbReference>
<accession>U2QD54</accession>
<dbReference type="Proteomes" id="UP000016648">
    <property type="component" value="Unassembled WGS sequence"/>
</dbReference>
<proteinExistence type="predicted"/>
<protein>
    <submittedName>
        <fullName evidence="2">Uncharacterized protein</fullName>
    </submittedName>
</protein>
<dbReference type="PATRIC" id="fig|1115809.3.peg.1441"/>
<dbReference type="AlphaFoldDB" id="U2QD54"/>
<feature type="transmembrane region" description="Helical" evidence="1">
    <location>
        <begin position="27"/>
        <end position="51"/>
    </location>
</feature>
<organism evidence="2 3">
    <name type="scientific">Segatella baroniae F0067</name>
    <dbReference type="NCBI Taxonomy" id="1115809"/>
    <lineage>
        <taxon>Bacteria</taxon>
        <taxon>Pseudomonadati</taxon>
        <taxon>Bacteroidota</taxon>
        <taxon>Bacteroidia</taxon>
        <taxon>Bacteroidales</taxon>
        <taxon>Prevotellaceae</taxon>
        <taxon>Segatella</taxon>
    </lineage>
</organism>
<name>U2QD54_9BACT</name>
<gene>
    <name evidence="2" type="ORF">HMPREF9135_1949</name>
</gene>
<keyword evidence="1" id="KW-0472">Membrane</keyword>
<evidence type="ECO:0000256" key="1">
    <source>
        <dbReference type="SAM" id="Phobius"/>
    </source>
</evidence>